<protein>
    <submittedName>
        <fullName evidence="2">DUF1700 domain-containing protein</fullName>
    </submittedName>
</protein>
<dbReference type="Pfam" id="PF22564">
    <property type="entry name" value="HAAS"/>
    <property type="match status" value="1"/>
</dbReference>
<keyword evidence="1" id="KW-1133">Transmembrane helix</keyword>
<dbReference type="EMBL" id="DXHX01000054">
    <property type="protein sequence ID" value="HIV74206.1"/>
    <property type="molecule type" value="Genomic_DNA"/>
</dbReference>
<comment type="caution">
    <text evidence="2">The sequence shown here is derived from an EMBL/GenBank/DDBJ whole genome shotgun (WGS) entry which is preliminary data.</text>
</comment>
<reference evidence="2" key="2">
    <citation type="submission" date="2021-04" db="EMBL/GenBank/DDBJ databases">
        <authorList>
            <person name="Gilroy R."/>
        </authorList>
    </citation>
    <scope>NUCLEOTIDE SEQUENCE</scope>
    <source>
        <strain evidence="2">CHK169-2315</strain>
    </source>
</reference>
<feature type="transmembrane region" description="Helical" evidence="1">
    <location>
        <begin position="137"/>
        <end position="160"/>
    </location>
</feature>
<feature type="transmembrane region" description="Helical" evidence="1">
    <location>
        <begin position="81"/>
        <end position="102"/>
    </location>
</feature>
<dbReference type="Proteomes" id="UP000823937">
    <property type="component" value="Unassembled WGS sequence"/>
</dbReference>
<reference evidence="2" key="1">
    <citation type="journal article" date="2021" name="PeerJ">
        <title>Extensive microbial diversity within the chicken gut microbiome revealed by metagenomics and culture.</title>
        <authorList>
            <person name="Gilroy R."/>
            <person name="Ravi A."/>
            <person name="Getino M."/>
            <person name="Pursley I."/>
            <person name="Horton D.L."/>
            <person name="Alikhan N.F."/>
            <person name="Baker D."/>
            <person name="Gharbi K."/>
            <person name="Hall N."/>
            <person name="Watson M."/>
            <person name="Adriaenssens E.M."/>
            <person name="Foster-Nyarko E."/>
            <person name="Jarju S."/>
            <person name="Secka A."/>
            <person name="Antonio M."/>
            <person name="Oren A."/>
            <person name="Chaudhuri R.R."/>
            <person name="La Ragione R."/>
            <person name="Hildebrand F."/>
            <person name="Pallen M.J."/>
        </authorList>
    </citation>
    <scope>NUCLEOTIDE SEQUENCE</scope>
    <source>
        <strain evidence="2">CHK169-2315</strain>
    </source>
</reference>
<keyword evidence="1" id="KW-0472">Membrane</keyword>
<sequence>MNKERFIKELRSAIAKIPKEEQLKILQDYEEYFQMGQLDGKSEEEMTVALGNPKLIGKELVATYQIEKVEKNTSIGNFLKATWMVIGLGFFNLVIVLGPFLVIASLLLASWGVGIGFAAAPFVVLVNVAIYPEVFLLFDLFNSLVLCGLGLFIIIASYGMTKVCMRGFIRYLKYNTKLVKGGLEHA</sequence>
<organism evidence="2 3">
    <name type="scientific">Candidatus Pseudogracilibacillus intestinigallinarum</name>
    <dbReference type="NCBI Taxonomy" id="2838742"/>
    <lineage>
        <taxon>Bacteria</taxon>
        <taxon>Bacillati</taxon>
        <taxon>Bacillota</taxon>
        <taxon>Bacilli</taxon>
        <taxon>Bacillales</taxon>
        <taxon>Bacillaceae</taxon>
        <taxon>Pseudogracilibacillus</taxon>
    </lineage>
</organism>
<evidence type="ECO:0000313" key="2">
    <source>
        <dbReference type="EMBL" id="HIV74206.1"/>
    </source>
</evidence>
<gene>
    <name evidence="2" type="ORF">H9895_03895</name>
</gene>
<name>A0A9D1PKR6_9BACI</name>
<accession>A0A9D1PKR6</accession>
<evidence type="ECO:0000313" key="3">
    <source>
        <dbReference type="Proteomes" id="UP000823937"/>
    </source>
</evidence>
<evidence type="ECO:0000256" key="1">
    <source>
        <dbReference type="SAM" id="Phobius"/>
    </source>
</evidence>
<proteinExistence type="predicted"/>
<dbReference type="AlphaFoldDB" id="A0A9D1PKR6"/>
<keyword evidence="1" id="KW-0812">Transmembrane</keyword>
<feature type="transmembrane region" description="Helical" evidence="1">
    <location>
        <begin position="108"/>
        <end position="130"/>
    </location>
</feature>